<dbReference type="Proteomes" id="UP000030742">
    <property type="component" value="Unassembled WGS sequence"/>
</dbReference>
<sequence>MDFTDLNVFDSDDDMDDLFLRRQPKVFRSRTNYFEEFDDLEFCKRFGLQKGTVNLFMSQIENRIKAPTSKTSDCNIVTQEHSQAVIVATTVLHSLAIQERDGDPRSEVDDKNALEENVPQFNSDFSDQENNRMRMMVINNHFSNLV</sequence>
<evidence type="ECO:0000313" key="2">
    <source>
        <dbReference type="EMBL" id="ERL95278.1"/>
    </source>
</evidence>
<organism evidence="1">
    <name type="scientific">Dendroctonus ponderosae</name>
    <name type="common">Mountain pine beetle</name>
    <dbReference type="NCBI Taxonomy" id="77166"/>
    <lineage>
        <taxon>Eukaryota</taxon>
        <taxon>Metazoa</taxon>
        <taxon>Ecdysozoa</taxon>
        <taxon>Arthropoda</taxon>
        <taxon>Hexapoda</taxon>
        <taxon>Insecta</taxon>
        <taxon>Pterygota</taxon>
        <taxon>Neoptera</taxon>
        <taxon>Endopterygota</taxon>
        <taxon>Coleoptera</taxon>
        <taxon>Polyphaga</taxon>
        <taxon>Cucujiformia</taxon>
        <taxon>Curculionidae</taxon>
        <taxon>Scolytinae</taxon>
        <taxon>Dendroctonus</taxon>
    </lineage>
</organism>
<feature type="non-terminal residue" evidence="1">
    <location>
        <position position="1"/>
    </location>
</feature>
<protein>
    <recommendedName>
        <fullName evidence="4">DDE Tnp4 domain-containing protein</fullName>
    </recommendedName>
</protein>
<evidence type="ECO:0000313" key="1">
    <source>
        <dbReference type="EMBL" id="ENN81911.1"/>
    </source>
</evidence>
<proteinExistence type="predicted"/>
<dbReference type="OMA" id="MRMMVIN"/>
<dbReference type="EMBL" id="KB632415">
    <property type="protein sequence ID" value="ERL95278.1"/>
    <property type="molecule type" value="Genomic_DNA"/>
</dbReference>
<gene>
    <name evidence="2" type="ORF">D910_12544</name>
    <name evidence="1" type="ORF">YQE_01708</name>
</gene>
<evidence type="ECO:0000313" key="3">
    <source>
        <dbReference type="Proteomes" id="UP000030742"/>
    </source>
</evidence>
<evidence type="ECO:0008006" key="4">
    <source>
        <dbReference type="Google" id="ProtNLM"/>
    </source>
</evidence>
<dbReference type="HOGENOM" id="CLU_1779336_0_0_1"/>
<reference evidence="1 3" key="1">
    <citation type="journal article" date="2013" name="Genome Biol.">
        <title>Draft genome of the mountain pine beetle, Dendroctonus ponderosae Hopkins, a major forest pest.</title>
        <authorList>
            <person name="Keeling C.I."/>
            <person name="Yuen M.M."/>
            <person name="Liao N.Y."/>
            <person name="Docking T.R."/>
            <person name="Chan S.K."/>
            <person name="Taylor G.A."/>
            <person name="Palmquist D.L."/>
            <person name="Jackman S.D."/>
            <person name="Nguyen A."/>
            <person name="Li M."/>
            <person name="Henderson H."/>
            <person name="Janes J.K."/>
            <person name="Zhao Y."/>
            <person name="Pandoh P."/>
            <person name="Moore R."/>
            <person name="Sperling F.A."/>
            <person name="Huber D.P."/>
            <person name="Birol I."/>
            <person name="Jones S.J."/>
            <person name="Bohlmann J."/>
        </authorList>
    </citation>
    <scope>NUCLEOTIDE SEQUENCE</scope>
</reference>
<name>N6UMI4_DENPD</name>
<dbReference type="EMBL" id="KB740002">
    <property type="protein sequence ID" value="ENN81911.1"/>
    <property type="molecule type" value="Genomic_DNA"/>
</dbReference>
<dbReference type="AlphaFoldDB" id="N6UMI4"/>
<accession>N6UMI4</accession>